<evidence type="ECO:0000313" key="2">
    <source>
        <dbReference type="EMBL" id="KAG5844299.1"/>
    </source>
</evidence>
<keyword evidence="1" id="KW-0175">Coiled coil</keyword>
<feature type="coiled-coil region" evidence="1">
    <location>
        <begin position="83"/>
        <end position="110"/>
    </location>
</feature>
<proteinExistence type="predicted"/>
<dbReference type="Proteomes" id="UP001044222">
    <property type="component" value="Chromosome 8"/>
</dbReference>
<evidence type="ECO:0000313" key="3">
    <source>
        <dbReference type="Proteomes" id="UP001044222"/>
    </source>
</evidence>
<dbReference type="AlphaFoldDB" id="A0A9D3M9C7"/>
<comment type="caution">
    <text evidence="2">The sequence shown here is derived from an EMBL/GenBank/DDBJ whole genome shotgun (WGS) entry which is preliminary data.</text>
</comment>
<name>A0A9D3M9C7_ANGAN</name>
<accession>A0A9D3M9C7</accession>
<evidence type="ECO:0000256" key="1">
    <source>
        <dbReference type="SAM" id="Coils"/>
    </source>
</evidence>
<keyword evidence="3" id="KW-1185">Reference proteome</keyword>
<reference evidence="2" key="1">
    <citation type="submission" date="2021-01" db="EMBL/GenBank/DDBJ databases">
        <title>A chromosome-scale assembly of European eel, Anguilla anguilla.</title>
        <authorList>
            <person name="Henkel C."/>
            <person name="Jong-Raadsen S.A."/>
            <person name="Dufour S."/>
            <person name="Weltzien F.-A."/>
            <person name="Palstra A.P."/>
            <person name="Pelster B."/>
            <person name="Spaink H.P."/>
            <person name="Van Den Thillart G.E."/>
            <person name="Jansen H."/>
            <person name="Zahm M."/>
            <person name="Klopp C."/>
            <person name="Cedric C."/>
            <person name="Louis A."/>
            <person name="Berthelot C."/>
            <person name="Parey E."/>
            <person name="Roest Crollius H."/>
            <person name="Montfort J."/>
            <person name="Robinson-Rechavi M."/>
            <person name="Bucao C."/>
            <person name="Bouchez O."/>
            <person name="Gislard M."/>
            <person name="Lluch J."/>
            <person name="Milhes M."/>
            <person name="Lampietro C."/>
            <person name="Lopez Roques C."/>
            <person name="Donnadieu C."/>
            <person name="Braasch I."/>
            <person name="Desvignes T."/>
            <person name="Postlethwait J."/>
            <person name="Bobe J."/>
            <person name="Guiguen Y."/>
            <person name="Dirks R."/>
        </authorList>
    </citation>
    <scope>NUCLEOTIDE SEQUENCE</scope>
    <source>
        <strain evidence="2">Tag_6206</strain>
        <tissue evidence="2">Liver</tissue>
    </source>
</reference>
<organism evidence="2 3">
    <name type="scientific">Anguilla anguilla</name>
    <name type="common">European freshwater eel</name>
    <name type="synonym">Muraena anguilla</name>
    <dbReference type="NCBI Taxonomy" id="7936"/>
    <lineage>
        <taxon>Eukaryota</taxon>
        <taxon>Metazoa</taxon>
        <taxon>Chordata</taxon>
        <taxon>Craniata</taxon>
        <taxon>Vertebrata</taxon>
        <taxon>Euteleostomi</taxon>
        <taxon>Actinopterygii</taxon>
        <taxon>Neopterygii</taxon>
        <taxon>Teleostei</taxon>
        <taxon>Anguilliformes</taxon>
        <taxon>Anguillidae</taxon>
        <taxon>Anguilla</taxon>
    </lineage>
</organism>
<dbReference type="EMBL" id="JAFIRN010000008">
    <property type="protein sequence ID" value="KAG5844299.1"/>
    <property type="molecule type" value="Genomic_DNA"/>
</dbReference>
<protein>
    <submittedName>
        <fullName evidence="2">Uncharacterized protein</fullName>
    </submittedName>
</protein>
<gene>
    <name evidence="2" type="ORF">ANANG_G00160970</name>
</gene>
<sequence length="136" mass="15417">MTASRGENFTPNCDSRVCSWHCPNGKAAGPSRFAWNEGKIFQFPDHLSHTPKRKKQMVPTSGEDERTVADIATAQTPSTSKSLVVLEVENDVLREEDEKLKKQLEKQKQTFFFGQSPIFHRFARCCHRPVFGSASF</sequence>